<dbReference type="Pfam" id="PF04085">
    <property type="entry name" value="MreC"/>
    <property type="match status" value="1"/>
</dbReference>
<feature type="coiled-coil region" evidence="6">
    <location>
        <begin position="83"/>
        <end position="110"/>
    </location>
</feature>
<keyword evidence="7" id="KW-1133">Transmembrane helix</keyword>
<dbReference type="InterPro" id="IPR055342">
    <property type="entry name" value="MreC_beta-barrel_core"/>
</dbReference>
<dbReference type="OrthoDB" id="9792313at2"/>
<dbReference type="InterPro" id="IPR042175">
    <property type="entry name" value="Cell/Rod_MreC_2"/>
</dbReference>
<reference evidence="9 10" key="1">
    <citation type="submission" date="2018-11" db="EMBL/GenBank/DDBJ databases">
        <title>Clostridium sp. nov., a member of the family Erysipelotrichaceae isolated from pig faeces.</title>
        <authorList>
            <person name="Chang Y.-H."/>
        </authorList>
    </citation>
    <scope>NUCLEOTIDE SEQUENCE [LARGE SCALE GENOMIC DNA]</scope>
    <source>
        <strain evidence="9 10">YH-panp20</strain>
    </source>
</reference>
<dbReference type="Proteomes" id="UP000276568">
    <property type="component" value="Unassembled WGS sequence"/>
</dbReference>
<accession>A0A3N0HYH2</accession>
<dbReference type="Gene3D" id="2.40.10.340">
    <property type="entry name" value="Rod shape-determining protein MreC, domain 1"/>
    <property type="match status" value="1"/>
</dbReference>
<feature type="transmembrane region" description="Helical" evidence="7">
    <location>
        <begin position="6"/>
        <end position="28"/>
    </location>
</feature>
<evidence type="ECO:0000256" key="3">
    <source>
        <dbReference type="ARBA" id="ARBA00022960"/>
    </source>
</evidence>
<dbReference type="AlphaFoldDB" id="A0A3N0HYH2"/>
<keyword evidence="6" id="KW-0175">Coiled coil</keyword>
<dbReference type="NCBIfam" id="TIGR00219">
    <property type="entry name" value="mreC"/>
    <property type="match status" value="1"/>
</dbReference>
<comment type="caution">
    <text evidence="9">The sequence shown here is derived from an EMBL/GenBank/DDBJ whole genome shotgun (WGS) entry which is preliminary data.</text>
</comment>
<comment type="function">
    <text evidence="5">Involved in formation and maintenance of cell shape.</text>
</comment>
<feature type="domain" description="Rod shape-determining protein MreC beta-barrel core" evidence="8">
    <location>
        <begin position="120"/>
        <end position="272"/>
    </location>
</feature>
<name>A0A3N0HYH2_9FIRM</name>
<evidence type="ECO:0000256" key="2">
    <source>
        <dbReference type="ARBA" id="ARBA00013855"/>
    </source>
</evidence>
<evidence type="ECO:0000313" key="9">
    <source>
        <dbReference type="EMBL" id="RNM29738.1"/>
    </source>
</evidence>
<evidence type="ECO:0000256" key="6">
    <source>
        <dbReference type="SAM" id="Coils"/>
    </source>
</evidence>
<dbReference type="PANTHER" id="PTHR34138:SF1">
    <property type="entry name" value="CELL SHAPE-DETERMINING PROTEIN MREC"/>
    <property type="match status" value="1"/>
</dbReference>
<comment type="similarity">
    <text evidence="1 5">Belongs to the MreC family.</text>
</comment>
<organism evidence="9 10">
    <name type="scientific">Absicoccus porci</name>
    <dbReference type="NCBI Taxonomy" id="2486576"/>
    <lineage>
        <taxon>Bacteria</taxon>
        <taxon>Bacillati</taxon>
        <taxon>Bacillota</taxon>
        <taxon>Erysipelotrichia</taxon>
        <taxon>Erysipelotrichales</taxon>
        <taxon>Erysipelotrichaceae</taxon>
        <taxon>Absicoccus</taxon>
    </lineage>
</organism>
<keyword evidence="10" id="KW-1185">Reference proteome</keyword>
<sequence>MRRLNHLQRVLAILIVIVLGIGTCMIGLRQQALSNMGYSAWTYIQYGLIEYPITSLANVFNDVANLWHQQDDNEYLKQELAEQKSYKTLYEEESNKNEELEKLLDVKNSNSSMKMISCSVIRRSSETWNQSITISAGSSQGVKVGMLVQSSEGMIGLVTKTQVNTSTVELLTSENLVNDIAVKISLQDGSTVEGVIQSYDPDRNEYSMSLFNNDATVTSGQAVATSGQGGNYPSGIFVGTVTEVERDDSSIISTVYVKPVSNMQSFKYVMVVGNGDAS</sequence>
<evidence type="ECO:0000256" key="7">
    <source>
        <dbReference type="SAM" id="Phobius"/>
    </source>
</evidence>
<proteinExistence type="inferred from homology"/>
<dbReference type="InterPro" id="IPR007221">
    <property type="entry name" value="MreC"/>
</dbReference>
<keyword evidence="3 5" id="KW-0133">Cell shape</keyword>
<dbReference type="InterPro" id="IPR042177">
    <property type="entry name" value="Cell/Rod_1"/>
</dbReference>
<gene>
    <name evidence="9" type="primary">mreC</name>
    <name evidence="9" type="ORF">EDX97_08900</name>
</gene>
<dbReference type="Gene3D" id="2.40.10.350">
    <property type="entry name" value="Rod shape-determining protein MreC, domain 2"/>
    <property type="match status" value="1"/>
</dbReference>
<dbReference type="GO" id="GO:0008360">
    <property type="term" value="P:regulation of cell shape"/>
    <property type="evidence" value="ECO:0007669"/>
    <property type="project" value="UniProtKB-KW"/>
</dbReference>
<evidence type="ECO:0000256" key="1">
    <source>
        <dbReference type="ARBA" id="ARBA00009369"/>
    </source>
</evidence>
<dbReference type="RefSeq" id="WP_128520801.1">
    <property type="nucleotide sequence ID" value="NZ_JAQXZP010000073.1"/>
</dbReference>
<dbReference type="GO" id="GO:0005886">
    <property type="term" value="C:plasma membrane"/>
    <property type="evidence" value="ECO:0007669"/>
    <property type="project" value="TreeGrafter"/>
</dbReference>
<dbReference type="PIRSF" id="PIRSF038471">
    <property type="entry name" value="MreC"/>
    <property type="match status" value="1"/>
</dbReference>
<evidence type="ECO:0000259" key="8">
    <source>
        <dbReference type="Pfam" id="PF04085"/>
    </source>
</evidence>
<dbReference type="EMBL" id="RJQC01000003">
    <property type="protein sequence ID" value="RNM29738.1"/>
    <property type="molecule type" value="Genomic_DNA"/>
</dbReference>
<evidence type="ECO:0000256" key="4">
    <source>
        <dbReference type="ARBA" id="ARBA00032089"/>
    </source>
</evidence>
<dbReference type="PANTHER" id="PTHR34138">
    <property type="entry name" value="CELL SHAPE-DETERMINING PROTEIN MREC"/>
    <property type="match status" value="1"/>
</dbReference>
<evidence type="ECO:0000313" key="10">
    <source>
        <dbReference type="Proteomes" id="UP000276568"/>
    </source>
</evidence>
<protein>
    <recommendedName>
        <fullName evidence="2 5">Cell shape-determining protein MreC</fullName>
    </recommendedName>
    <alternativeName>
        <fullName evidence="4 5">Cell shape protein MreC</fullName>
    </alternativeName>
</protein>
<keyword evidence="7" id="KW-0472">Membrane</keyword>
<keyword evidence="7" id="KW-0812">Transmembrane</keyword>
<evidence type="ECO:0000256" key="5">
    <source>
        <dbReference type="PIRNR" id="PIRNR038471"/>
    </source>
</evidence>